<gene>
    <name evidence="1" type="ORF">J1605_023224</name>
</gene>
<keyword evidence="2" id="KW-1185">Reference proteome</keyword>
<comment type="caution">
    <text evidence="1">The sequence shown here is derived from an EMBL/GenBank/DDBJ whole genome shotgun (WGS) entry which is preliminary data.</text>
</comment>
<evidence type="ECO:0000313" key="2">
    <source>
        <dbReference type="Proteomes" id="UP001159641"/>
    </source>
</evidence>
<accession>A0AB34H5K0</accession>
<dbReference type="EMBL" id="JAIQCJ010001896">
    <property type="protein sequence ID" value="KAJ8786969.1"/>
    <property type="molecule type" value="Genomic_DNA"/>
</dbReference>
<organism evidence="1 2">
    <name type="scientific">Eschrichtius robustus</name>
    <name type="common">California gray whale</name>
    <name type="synonym">Eschrichtius gibbosus</name>
    <dbReference type="NCBI Taxonomy" id="9764"/>
    <lineage>
        <taxon>Eukaryota</taxon>
        <taxon>Metazoa</taxon>
        <taxon>Chordata</taxon>
        <taxon>Craniata</taxon>
        <taxon>Vertebrata</taxon>
        <taxon>Euteleostomi</taxon>
        <taxon>Mammalia</taxon>
        <taxon>Eutheria</taxon>
        <taxon>Laurasiatheria</taxon>
        <taxon>Artiodactyla</taxon>
        <taxon>Whippomorpha</taxon>
        <taxon>Cetacea</taxon>
        <taxon>Mysticeti</taxon>
        <taxon>Eschrichtiidae</taxon>
        <taxon>Eschrichtius</taxon>
    </lineage>
</organism>
<name>A0AB34H5K0_ESCRO</name>
<dbReference type="Proteomes" id="UP001159641">
    <property type="component" value="Unassembled WGS sequence"/>
</dbReference>
<proteinExistence type="predicted"/>
<evidence type="ECO:0000313" key="1">
    <source>
        <dbReference type="EMBL" id="KAJ8786969.1"/>
    </source>
</evidence>
<sequence>MGTNCEEKQSFLQLPETLAELRTRLVDVGLSFINQLFLKGQWLGFQALVENPACLCAPSPGNSTSWKPTPLSGKMLGCESVLSKAPPSSPGIKMNSCEVLPAAVDRETLLKCESSVLGSSPRGGKERNRALGCLDLPSPTSIQARAPERCQLSPALTSHSGLETSEGLGP</sequence>
<protein>
    <submittedName>
        <fullName evidence="1">Uncharacterized protein</fullName>
    </submittedName>
</protein>
<reference evidence="1 2" key="1">
    <citation type="submission" date="2022-11" db="EMBL/GenBank/DDBJ databases">
        <title>Whole genome sequence of Eschrichtius robustus ER-17-0199.</title>
        <authorList>
            <person name="Bruniche-Olsen A."/>
            <person name="Black A.N."/>
            <person name="Fields C.J."/>
            <person name="Walden K."/>
            <person name="Dewoody J.A."/>
        </authorList>
    </citation>
    <scope>NUCLEOTIDE SEQUENCE [LARGE SCALE GENOMIC DNA]</scope>
    <source>
        <strain evidence="1">ER-17-0199</strain>
        <tissue evidence="1">Blubber</tissue>
    </source>
</reference>
<dbReference type="AlphaFoldDB" id="A0AB34H5K0"/>